<evidence type="ECO:0000256" key="1">
    <source>
        <dbReference type="ARBA" id="ARBA00022729"/>
    </source>
</evidence>
<reference evidence="3 4" key="1">
    <citation type="journal article" date="2010" name="Syst. Appl. Microbiol.">
        <title>Four new species of Chryseobacterium from the rhizosphere of coastal sand dune plants, Chryseobacterium elymi sp. nov., Chryseobacterium hagamense sp. nov., Chryseobacterium lathyri sp. nov. and Chryseobacterium rhizosphaerae sp. nov.</title>
        <authorList>
            <person name="Cho S.H."/>
            <person name="Lee K.S."/>
            <person name="Shin D.S."/>
            <person name="Han J.H."/>
            <person name="Park K.S."/>
            <person name="Lee C.H."/>
            <person name="Park K.H."/>
            <person name="Kim S.B."/>
        </authorList>
    </citation>
    <scope>NUCLEOTIDE SEQUENCE [LARGE SCALE GENOMIC DNA]</scope>
    <source>
        <strain evidence="3 4">KCTC 22547</strain>
    </source>
</reference>
<dbReference type="Pfam" id="PF19081">
    <property type="entry name" value="Ig_7"/>
    <property type="match status" value="1"/>
</dbReference>
<dbReference type="NCBIfam" id="TIGR04183">
    <property type="entry name" value="Por_Secre_tail"/>
    <property type="match status" value="1"/>
</dbReference>
<dbReference type="InterPro" id="IPR044023">
    <property type="entry name" value="Ig_7"/>
</dbReference>
<keyword evidence="1" id="KW-0732">Signal</keyword>
<evidence type="ECO:0000313" key="3">
    <source>
        <dbReference type="EMBL" id="REC75179.1"/>
    </source>
</evidence>
<dbReference type="InterPro" id="IPR003961">
    <property type="entry name" value="FN3_dom"/>
</dbReference>
<dbReference type="Pfam" id="PF00041">
    <property type="entry name" value="fn3"/>
    <property type="match status" value="1"/>
</dbReference>
<evidence type="ECO:0000313" key="4">
    <source>
        <dbReference type="Proteomes" id="UP000257030"/>
    </source>
</evidence>
<protein>
    <recommendedName>
        <fullName evidence="2">Fibronectin type-III domain-containing protein</fullName>
    </recommendedName>
</protein>
<feature type="domain" description="Fibronectin type-III" evidence="2">
    <location>
        <begin position="277"/>
        <end position="373"/>
    </location>
</feature>
<organism evidence="3 4">
    <name type="scientific">Chryseobacterium elymi</name>
    <dbReference type="NCBI Taxonomy" id="395936"/>
    <lineage>
        <taxon>Bacteria</taxon>
        <taxon>Pseudomonadati</taxon>
        <taxon>Bacteroidota</taxon>
        <taxon>Flavobacteriia</taxon>
        <taxon>Flavobacteriales</taxon>
        <taxon>Weeksellaceae</taxon>
        <taxon>Chryseobacterium group</taxon>
        <taxon>Chryseobacterium</taxon>
    </lineage>
</organism>
<dbReference type="AlphaFoldDB" id="A0A3D9DB22"/>
<sequence>MKHFYNFFSQGREKINYLKIALFGFTALLTGSTLVSAQVSAYSFAQSSGTYTPIVGTALADATGNTSATNLNSSVYPLTLPFDFVFNGTSYNALNVSTNGFITFGTTAPGTTTTTPISSTTGYDGAVSVFGRDISSFFDIAGATGNISWEIMGSAPNREAVIQWKNFRPNSSTSTTAAYAFSFQIRLKETSNTIEMVYSSGTYLVGSTTVSGTAQIGLRGTSSADFNTRLNATTLEFINSTAGTANNSTQAFNTANSIPGMPSAGLMYIWTPPTCYAPLGLTAGTTTNNSASISWTASPSAPSGYDIYYSTSNTPPTSSTAPTNPNVSGMFASIGSLAPSTVYYIWIRSNCGGGDTSVWSLQPIQIVTQCLPPAILTTAGATVCPNQTATLSATADTGASITWYDAPTAGNAVGTGPSFTTPVLSSTTPYYVTASTGGTSSTGMANAISTSGYTQDAGLLFDVYSTVTINGVYVYPMGTGAGTVEIALQDGNVSPAVTLQTITVNLNGSAAPYVKTYVPLNFTIPPGSNYKLMMLTRSGSVSGLVRESGGTWGSYPFTVPGALSITAGNLTGNSATASYYYFYDWQISSKCESARTTVTATVDSMCLSTSEVNARNQMKVYPNPFKDIITITDIEKVKSIQVFDSAGRMIKIIDNPSQEIYLGELKSGLYILNLTMKDGNIAHVKAIKK</sequence>
<dbReference type="InterPro" id="IPR026444">
    <property type="entry name" value="Secre_tail"/>
</dbReference>
<keyword evidence="4" id="KW-1185">Reference proteome</keyword>
<dbReference type="EMBL" id="QNUH01000016">
    <property type="protein sequence ID" value="REC75179.1"/>
    <property type="molecule type" value="Genomic_DNA"/>
</dbReference>
<dbReference type="CDD" id="cd00063">
    <property type="entry name" value="FN3"/>
    <property type="match status" value="1"/>
</dbReference>
<dbReference type="OrthoDB" id="881122at2"/>
<dbReference type="InterPro" id="IPR036116">
    <property type="entry name" value="FN3_sf"/>
</dbReference>
<evidence type="ECO:0000259" key="2">
    <source>
        <dbReference type="PROSITE" id="PS50853"/>
    </source>
</evidence>
<accession>A0A3D9DB22</accession>
<dbReference type="InterPro" id="IPR013783">
    <property type="entry name" value="Ig-like_fold"/>
</dbReference>
<dbReference type="RefSeq" id="WP_116013031.1">
    <property type="nucleotide sequence ID" value="NZ_QNUH01000016.1"/>
</dbReference>
<dbReference type="Gene3D" id="2.60.40.10">
    <property type="entry name" value="Immunoglobulins"/>
    <property type="match status" value="1"/>
</dbReference>
<dbReference type="SUPFAM" id="SSF49265">
    <property type="entry name" value="Fibronectin type III"/>
    <property type="match status" value="1"/>
</dbReference>
<comment type="caution">
    <text evidence="3">The sequence shown here is derived from an EMBL/GenBank/DDBJ whole genome shotgun (WGS) entry which is preliminary data.</text>
</comment>
<dbReference type="SMART" id="SM00060">
    <property type="entry name" value="FN3"/>
    <property type="match status" value="1"/>
</dbReference>
<proteinExistence type="predicted"/>
<name>A0A3D9DB22_9FLAO</name>
<dbReference type="PROSITE" id="PS50853">
    <property type="entry name" value="FN3"/>
    <property type="match status" value="1"/>
</dbReference>
<dbReference type="Pfam" id="PF18962">
    <property type="entry name" value="Por_Secre_tail"/>
    <property type="match status" value="1"/>
</dbReference>
<dbReference type="Proteomes" id="UP000257030">
    <property type="component" value="Unassembled WGS sequence"/>
</dbReference>
<gene>
    <name evidence="3" type="ORF">DRF60_16140</name>
</gene>